<dbReference type="Pfam" id="PF00005">
    <property type="entry name" value="ABC_tran"/>
    <property type="match status" value="1"/>
</dbReference>
<evidence type="ECO:0000259" key="11">
    <source>
        <dbReference type="PROSITE" id="PS50893"/>
    </source>
</evidence>
<evidence type="ECO:0000256" key="5">
    <source>
        <dbReference type="ARBA" id="ARBA00022741"/>
    </source>
</evidence>
<dbReference type="GO" id="GO:0043215">
    <property type="term" value="P:daunorubicin transport"/>
    <property type="evidence" value="ECO:0007669"/>
    <property type="project" value="InterPro"/>
</dbReference>
<evidence type="ECO:0000256" key="10">
    <source>
        <dbReference type="ARBA" id="ARBA00049985"/>
    </source>
</evidence>
<dbReference type="GO" id="GO:0008559">
    <property type="term" value="F:ABC-type xenobiotic transporter activity"/>
    <property type="evidence" value="ECO:0007669"/>
    <property type="project" value="UniProtKB-EC"/>
</dbReference>
<dbReference type="PANTHER" id="PTHR42711">
    <property type="entry name" value="ABC TRANSPORTER ATP-BINDING PROTEIN"/>
    <property type="match status" value="1"/>
</dbReference>
<sequence>MTNAIVAEGLTKRFGDNVGLNGLDLTVRQGTVLGLLGPNGSGKTTTVRVLSTLLRADSGRAVVAGLDVRNDAVALRRKIGLSGQYAAVDEDLTARENLRMIGRLYHLGATASVERADELVERFGLTKDADRQVKGYSGGMRRRVDLACAVVSRPEVLFLDEPTTGLDVRSRMAMWEVIAELVSGGSTLLLTTQYLEEADQLADRITVMEQGKVVAEGTPDELKARVGGERLELTVGSREDVAEARRVLGEIAQGEITVDEEDDRVIVPITDGPSALVSAIRLLDGAGVRLTGTTVRRPSLDEVFLSLTGTAADPAPASVEAAALTKEEAR</sequence>
<dbReference type="InterPro" id="IPR050763">
    <property type="entry name" value="ABC_transporter_ATP-binding"/>
</dbReference>
<dbReference type="InterPro" id="IPR003593">
    <property type="entry name" value="AAA+_ATPase"/>
</dbReference>
<dbReference type="Proteomes" id="UP000501179">
    <property type="component" value="Chromosome"/>
</dbReference>
<dbReference type="InterPro" id="IPR025302">
    <property type="entry name" value="DrrA1/2-like_C"/>
</dbReference>
<dbReference type="GO" id="GO:1900753">
    <property type="term" value="P:doxorubicin transport"/>
    <property type="evidence" value="ECO:0007669"/>
    <property type="project" value="InterPro"/>
</dbReference>
<evidence type="ECO:0000256" key="7">
    <source>
        <dbReference type="ARBA" id="ARBA00022967"/>
    </source>
</evidence>
<dbReference type="GO" id="GO:0016887">
    <property type="term" value="F:ATP hydrolysis activity"/>
    <property type="evidence" value="ECO:0007669"/>
    <property type="project" value="InterPro"/>
</dbReference>
<dbReference type="InterPro" id="IPR027417">
    <property type="entry name" value="P-loop_NTPase"/>
</dbReference>
<dbReference type="GO" id="GO:0046677">
    <property type="term" value="P:response to antibiotic"/>
    <property type="evidence" value="ECO:0007669"/>
    <property type="project" value="UniProtKB-KW"/>
</dbReference>
<keyword evidence="6 12" id="KW-0067">ATP-binding</keyword>
<reference evidence="12 13" key="1">
    <citation type="submission" date="2020-03" db="EMBL/GenBank/DDBJ databases">
        <title>A novel species.</title>
        <authorList>
            <person name="Gao J."/>
        </authorList>
    </citation>
    <scope>NUCLEOTIDE SEQUENCE [LARGE SCALE GENOMIC DNA]</scope>
    <source>
        <strain evidence="12 13">QMT-12</strain>
    </source>
</reference>
<proteinExistence type="inferred from homology"/>
<dbReference type="PROSITE" id="PS00211">
    <property type="entry name" value="ABC_TRANSPORTER_1"/>
    <property type="match status" value="1"/>
</dbReference>
<dbReference type="SUPFAM" id="SSF52540">
    <property type="entry name" value="P-loop containing nucleoside triphosphate hydrolases"/>
    <property type="match status" value="1"/>
</dbReference>
<dbReference type="GO" id="GO:0005886">
    <property type="term" value="C:plasma membrane"/>
    <property type="evidence" value="ECO:0007669"/>
    <property type="project" value="UniProtKB-SubCell"/>
</dbReference>
<dbReference type="EMBL" id="CP050177">
    <property type="protein sequence ID" value="QIQ01847.1"/>
    <property type="molecule type" value="Genomic_DNA"/>
</dbReference>
<dbReference type="KEGG" id="slia:HA039_05680"/>
<keyword evidence="8" id="KW-0472">Membrane</keyword>
<keyword evidence="5" id="KW-0547">Nucleotide-binding</keyword>
<keyword evidence="3" id="KW-0813">Transport</keyword>
<protein>
    <recommendedName>
        <fullName evidence="2">ABC-type xenobiotic transporter</fullName>
        <ecNumber evidence="2">7.6.2.2</ecNumber>
    </recommendedName>
</protein>
<comment type="subcellular location">
    <subcellularLocation>
        <location evidence="1">Cell membrane</location>
        <topology evidence="1">Peripheral membrane protein</topology>
        <orientation evidence="1">Cytoplasmic side</orientation>
    </subcellularLocation>
</comment>
<dbReference type="SMART" id="SM00382">
    <property type="entry name" value="AAA"/>
    <property type="match status" value="1"/>
</dbReference>
<dbReference type="FunFam" id="3.40.50.300:FF:000589">
    <property type="entry name" value="ABC transporter, ATP-binding subunit"/>
    <property type="match status" value="1"/>
</dbReference>
<dbReference type="PANTHER" id="PTHR42711:SF19">
    <property type="entry name" value="DOXORUBICIN RESISTANCE ATP-BINDING PROTEIN DRRA"/>
    <property type="match status" value="1"/>
</dbReference>
<dbReference type="EC" id="7.6.2.2" evidence="2"/>
<gene>
    <name evidence="12" type="ORF">HA039_05680</name>
</gene>
<dbReference type="Pfam" id="PF13732">
    <property type="entry name" value="DrrA1-3_C"/>
    <property type="match status" value="1"/>
</dbReference>
<keyword evidence="4" id="KW-1003">Cell membrane</keyword>
<feature type="domain" description="ABC transporter" evidence="11">
    <location>
        <begin position="5"/>
        <end position="235"/>
    </location>
</feature>
<evidence type="ECO:0000256" key="1">
    <source>
        <dbReference type="ARBA" id="ARBA00004413"/>
    </source>
</evidence>
<dbReference type="GO" id="GO:0005524">
    <property type="term" value="F:ATP binding"/>
    <property type="evidence" value="ECO:0007669"/>
    <property type="project" value="UniProtKB-KW"/>
</dbReference>
<evidence type="ECO:0000256" key="8">
    <source>
        <dbReference type="ARBA" id="ARBA00023136"/>
    </source>
</evidence>
<evidence type="ECO:0000256" key="3">
    <source>
        <dbReference type="ARBA" id="ARBA00022448"/>
    </source>
</evidence>
<keyword evidence="13" id="KW-1185">Reference proteome</keyword>
<dbReference type="RefSeq" id="WP_167024678.1">
    <property type="nucleotide sequence ID" value="NZ_CP050177.1"/>
</dbReference>
<dbReference type="InterPro" id="IPR003439">
    <property type="entry name" value="ABC_transporter-like_ATP-bd"/>
</dbReference>
<evidence type="ECO:0000313" key="13">
    <source>
        <dbReference type="Proteomes" id="UP000501179"/>
    </source>
</evidence>
<name>A0A6G9GV88_9ACTN</name>
<dbReference type="Gene3D" id="3.40.50.300">
    <property type="entry name" value="P-loop containing nucleotide triphosphate hydrolases"/>
    <property type="match status" value="1"/>
</dbReference>
<comment type="similarity">
    <text evidence="10">Belongs to the ABC transporter superfamily. Drug exporter-1 (DrugE1) (TC 3.A.1.105) family.</text>
</comment>
<dbReference type="AlphaFoldDB" id="A0A6G9GV88"/>
<organism evidence="12 13">
    <name type="scientific">Streptomyces liangshanensis</name>
    <dbReference type="NCBI Taxonomy" id="2717324"/>
    <lineage>
        <taxon>Bacteria</taxon>
        <taxon>Bacillati</taxon>
        <taxon>Actinomycetota</taxon>
        <taxon>Actinomycetes</taxon>
        <taxon>Kitasatosporales</taxon>
        <taxon>Streptomycetaceae</taxon>
        <taxon>Streptomyces</taxon>
    </lineage>
</organism>
<evidence type="ECO:0000313" key="12">
    <source>
        <dbReference type="EMBL" id="QIQ01847.1"/>
    </source>
</evidence>
<keyword evidence="7" id="KW-1278">Translocase</keyword>
<accession>A0A6G9GV88</accession>
<dbReference type="InterPro" id="IPR005894">
    <property type="entry name" value="DrrA"/>
</dbReference>
<evidence type="ECO:0000256" key="9">
    <source>
        <dbReference type="ARBA" id="ARBA00023251"/>
    </source>
</evidence>
<evidence type="ECO:0000256" key="6">
    <source>
        <dbReference type="ARBA" id="ARBA00022840"/>
    </source>
</evidence>
<evidence type="ECO:0000256" key="2">
    <source>
        <dbReference type="ARBA" id="ARBA00012191"/>
    </source>
</evidence>
<dbReference type="NCBIfam" id="TIGR01188">
    <property type="entry name" value="drrA"/>
    <property type="match status" value="1"/>
</dbReference>
<dbReference type="InterPro" id="IPR017871">
    <property type="entry name" value="ABC_transporter-like_CS"/>
</dbReference>
<evidence type="ECO:0000256" key="4">
    <source>
        <dbReference type="ARBA" id="ARBA00022475"/>
    </source>
</evidence>
<dbReference type="PROSITE" id="PS50893">
    <property type="entry name" value="ABC_TRANSPORTER_2"/>
    <property type="match status" value="1"/>
</dbReference>
<keyword evidence="9" id="KW-0046">Antibiotic resistance</keyword>